<evidence type="ECO:0000256" key="5">
    <source>
        <dbReference type="ARBA" id="ARBA00023134"/>
    </source>
</evidence>
<dbReference type="GO" id="GO:0005737">
    <property type="term" value="C:cytoplasm"/>
    <property type="evidence" value="ECO:0007669"/>
    <property type="project" value="UniProtKB-SubCell"/>
</dbReference>
<accession>A0A977PLF1</accession>
<keyword evidence="8" id="KW-0648">Protein biosynthesis</keyword>
<dbReference type="InterPro" id="IPR004161">
    <property type="entry name" value="EFTu-like_2"/>
</dbReference>
<dbReference type="RefSeq" id="YP_010502958.1">
    <property type="nucleotide sequence ID" value="NC_066984.1"/>
</dbReference>
<feature type="domain" description="Translation elongation factor EFTu-like" evidence="7">
    <location>
        <begin position="46"/>
        <end position="108"/>
    </location>
</feature>
<keyword evidence="4" id="KW-0547">Nucleotide-binding</keyword>
<dbReference type="FunFam" id="2.40.30.10:FF:000020">
    <property type="entry name" value="Translation elongation factor EF-1"/>
    <property type="match status" value="1"/>
</dbReference>
<proteinExistence type="predicted"/>
<keyword evidence="8" id="KW-0496">Mitochondrion</keyword>
<protein>
    <submittedName>
        <fullName evidence="8 9">Elongation factor</fullName>
    </submittedName>
</protein>
<keyword evidence="6" id="KW-0472">Membrane</keyword>
<gene>
    <name evidence="8" type="primary">tuf</name>
</gene>
<geneLocation type="mitochondrion" evidence="8"/>
<dbReference type="AlphaFoldDB" id="A0A977PLF1"/>
<dbReference type="GO" id="GO:0005525">
    <property type="term" value="F:GTP binding"/>
    <property type="evidence" value="ECO:0007669"/>
    <property type="project" value="UniProtKB-KW"/>
</dbReference>
<evidence type="ECO:0000256" key="1">
    <source>
        <dbReference type="ARBA" id="ARBA00004496"/>
    </source>
</evidence>
<evidence type="ECO:0000256" key="3">
    <source>
        <dbReference type="ARBA" id="ARBA00022490"/>
    </source>
</evidence>
<dbReference type="PANTHER" id="PTHR23115">
    <property type="entry name" value="TRANSLATION FACTOR"/>
    <property type="match status" value="1"/>
</dbReference>
<dbReference type="SUPFAM" id="SSF50447">
    <property type="entry name" value="Translation proteins"/>
    <property type="match status" value="1"/>
</dbReference>
<dbReference type="EMBL" id="ON064100">
    <property type="protein sequence ID" value="UXD78778.1"/>
    <property type="molecule type" value="Genomic_DNA"/>
</dbReference>
<dbReference type="InterPro" id="IPR009000">
    <property type="entry name" value="Transl_B-barrel_sf"/>
</dbReference>
<name>A0A977PLF1_9GENT</name>
<evidence type="ECO:0000259" key="7">
    <source>
        <dbReference type="Pfam" id="PF03144"/>
    </source>
</evidence>
<reference evidence="8" key="1">
    <citation type="submission" date="2022-03" db="EMBL/GenBank/DDBJ databases">
        <title>The complete organellar genomes of the entheogenic plant Psychotria viridis Ruiz &amp; Pav. (Rubiaceae).</title>
        <authorList>
            <person name="Varani A.M."/>
            <person name="Silva S.R."/>
            <person name="Lopes S.S.S."/>
            <person name="Barbosa J.B.F."/>
            <person name="Oliveira D.R."/>
            <person name="Correa M.A."/>
            <person name="Moraes A.P."/>
            <person name="Miranda V.F.O."/>
            <person name="Prosdocimi F."/>
        </authorList>
    </citation>
    <scope>NUCLEOTIDE SEQUENCE</scope>
</reference>
<dbReference type="GeneID" id="75518527"/>
<feature type="transmembrane region" description="Helical" evidence="6">
    <location>
        <begin position="12"/>
        <end position="33"/>
    </location>
</feature>
<dbReference type="EMBL" id="ON064099">
    <property type="protein sequence ID" value="UXD78735.1"/>
    <property type="molecule type" value="Genomic_DNA"/>
</dbReference>
<keyword evidence="6" id="KW-1133">Transmembrane helix</keyword>
<dbReference type="Pfam" id="PF03144">
    <property type="entry name" value="GTP_EFTU_D2"/>
    <property type="match status" value="1"/>
</dbReference>
<keyword evidence="8" id="KW-0251">Elongation factor</keyword>
<keyword evidence="5" id="KW-0342">GTP-binding</keyword>
<keyword evidence="6" id="KW-0812">Transmembrane</keyword>
<dbReference type="GO" id="GO:0003746">
    <property type="term" value="F:translation elongation factor activity"/>
    <property type="evidence" value="ECO:0007669"/>
    <property type="project" value="UniProtKB-KW"/>
</dbReference>
<evidence type="ECO:0000256" key="6">
    <source>
        <dbReference type="SAM" id="Phobius"/>
    </source>
</evidence>
<sequence>MVLPMCDYPGFRGFVCWMQLILSNLLIGTLYFCQVQKSQPQGQLSVSGKVETGALRSGSKVLVMPSREVVTVRSLERDSHLCNVARAGDNVTVSLQGVDANRVSAGCVTLLSRLQFLSILNLKF</sequence>
<keyword evidence="2" id="KW-0488">Methylation</keyword>
<evidence type="ECO:0000256" key="2">
    <source>
        <dbReference type="ARBA" id="ARBA00022481"/>
    </source>
</evidence>
<evidence type="ECO:0000313" key="9">
    <source>
        <dbReference type="EMBL" id="UXD78778.1"/>
    </source>
</evidence>
<dbReference type="InterPro" id="IPR050100">
    <property type="entry name" value="TRAFAC_GTPase_members"/>
</dbReference>
<comment type="subcellular location">
    <subcellularLocation>
        <location evidence="1">Cytoplasm</location>
    </subcellularLocation>
</comment>
<organism evidence="8">
    <name type="scientific">Psychotria viridis</name>
    <dbReference type="NCBI Taxonomy" id="189196"/>
    <lineage>
        <taxon>Eukaryota</taxon>
        <taxon>Viridiplantae</taxon>
        <taxon>Streptophyta</taxon>
        <taxon>Embryophyta</taxon>
        <taxon>Tracheophyta</taxon>
        <taxon>Spermatophyta</taxon>
        <taxon>Magnoliopsida</taxon>
        <taxon>eudicotyledons</taxon>
        <taxon>Gunneridae</taxon>
        <taxon>Pentapetalae</taxon>
        <taxon>asterids</taxon>
        <taxon>lamiids</taxon>
        <taxon>Gentianales</taxon>
        <taxon>Rubiaceae</taxon>
        <taxon>Rubioideae</taxon>
        <taxon>Psychotrieae</taxon>
        <taxon>Psychotria</taxon>
    </lineage>
</organism>
<dbReference type="Gene3D" id="2.40.30.10">
    <property type="entry name" value="Translation factors"/>
    <property type="match status" value="1"/>
</dbReference>
<keyword evidence="3" id="KW-0963">Cytoplasm</keyword>
<evidence type="ECO:0000313" key="8">
    <source>
        <dbReference type="EMBL" id="UXD78735.1"/>
    </source>
</evidence>
<evidence type="ECO:0000256" key="4">
    <source>
        <dbReference type="ARBA" id="ARBA00022741"/>
    </source>
</evidence>